<evidence type="ECO:0000256" key="3">
    <source>
        <dbReference type="ARBA" id="ARBA00022691"/>
    </source>
</evidence>
<dbReference type="Proteomes" id="UP000283269">
    <property type="component" value="Unassembled WGS sequence"/>
</dbReference>
<dbReference type="InterPro" id="IPR012967">
    <property type="entry name" value="COMT_dimerisation"/>
</dbReference>
<accession>A0A409WQE5</accession>
<dbReference type="GO" id="GO:0046983">
    <property type="term" value="F:protein dimerization activity"/>
    <property type="evidence" value="ECO:0007669"/>
    <property type="project" value="InterPro"/>
</dbReference>
<evidence type="ECO:0000313" key="6">
    <source>
        <dbReference type="EMBL" id="PPQ80744.1"/>
    </source>
</evidence>
<dbReference type="PANTHER" id="PTHR43712:SF2">
    <property type="entry name" value="O-METHYLTRANSFERASE CICE"/>
    <property type="match status" value="1"/>
</dbReference>
<dbReference type="Pfam" id="PF08100">
    <property type="entry name" value="Dimerisation"/>
    <property type="match status" value="1"/>
</dbReference>
<keyword evidence="2" id="KW-0808">Transferase</keyword>
<dbReference type="GO" id="GO:0008171">
    <property type="term" value="F:O-methyltransferase activity"/>
    <property type="evidence" value="ECO:0007669"/>
    <property type="project" value="InterPro"/>
</dbReference>
<feature type="domain" description="O-methyltransferase dimerisation" evidence="5">
    <location>
        <begin position="82"/>
        <end position="156"/>
    </location>
</feature>
<dbReference type="Gene3D" id="3.40.50.150">
    <property type="entry name" value="Vaccinia Virus protein VP39"/>
    <property type="match status" value="1"/>
</dbReference>
<dbReference type="SUPFAM" id="SSF46785">
    <property type="entry name" value="Winged helix' DNA-binding domain"/>
    <property type="match status" value="1"/>
</dbReference>
<keyword evidence="7" id="KW-1185">Reference proteome</keyword>
<dbReference type="GO" id="GO:0032259">
    <property type="term" value="P:methylation"/>
    <property type="evidence" value="ECO:0007669"/>
    <property type="project" value="UniProtKB-KW"/>
</dbReference>
<evidence type="ECO:0000256" key="2">
    <source>
        <dbReference type="ARBA" id="ARBA00022679"/>
    </source>
</evidence>
<name>A0A409WQE5_PSICY</name>
<comment type="caution">
    <text evidence="6">The sequence shown here is derived from an EMBL/GenBank/DDBJ whole genome shotgun (WGS) entry which is preliminary data.</text>
</comment>
<feature type="domain" description="O-methyltransferase C-terminal" evidence="4">
    <location>
        <begin position="259"/>
        <end position="372"/>
    </location>
</feature>
<organism evidence="6 7">
    <name type="scientific">Psilocybe cyanescens</name>
    <dbReference type="NCBI Taxonomy" id="93625"/>
    <lineage>
        <taxon>Eukaryota</taxon>
        <taxon>Fungi</taxon>
        <taxon>Dikarya</taxon>
        <taxon>Basidiomycota</taxon>
        <taxon>Agaricomycotina</taxon>
        <taxon>Agaricomycetes</taxon>
        <taxon>Agaricomycetidae</taxon>
        <taxon>Agaricales</taxon>
        <taxon>Agaricineae</taxon>
        <taxon>Strophariaceae</taxon>
        <taxon>Psilocybe</taxon>
    </lineage>
</organism>
<dbReference type="InterPro" id="IPR036390">
    <property type="entry name" value="WH_DNA-bd_sf"/>
</dbReference>
<gene>
    <name evidence="6" type="ORF">CVT25_001864</name>
</gene>
<protein>
    <submittedName>
        <fullName evidence="6">Uncharacterized protein</fullName>
    </submittedName>
</protein>
<dbReference type="InterPro" id="IPR036388">
    <property type="entry name" value="WH-like_DNA-bd_sf"/>
</dbReference>
<evidence type="ECO:0000313" key="7">
    <source>
        <dbReference type="Proteomes" id="UP000283269"/>
    </source>
</evidence>
<dbReference type="SUPFAM" id="SSF53335">
    <property type="entry name" value="S-adenosyl-L-methionine-dependent methyltransferases"/>
    <property type="match status" value="1"/>
</dbReference>
<dbReference type="InterPro" id="IPR016461">
    <property type="entry name" value="COMT-like"/>
</dbReference>
<dbReference type="AlphaFoldDB" id="A0A409WQE5"/>
<keyword evidence="1" id="KW-0489">Methyltransferase</keyword>
<dbReference type="OrthoDB" id="2410195at2759"/>
<dbReference type="InterPro" id="IPR029063">
    <property type="entry name" value="SAM-dependent_MTases_sf"/>
</dbReference>
<dbReference type="PROSITE" id="PS51683">
    <property type="entry name" value="SAM_OMT_II"/>
    <property type="match status" value="1"/>
</dbReference>
<dbReference type="Gene3D" id="1.10.10.10">
    <property type="entry name" value="Winged helix-like DNA-binding domain superfamily/Winged helix DNA-binding domain"/>
    <property type="match status" value="1"/>
</dbReference>
<dbReference type="InterPro" id="IPR001077">
    <property type="entry name" value="COMT_C"/>
</dbReference>
<proteinExistence type="predicted"/>
<sequence>MTLENIKLLRSIINSSLDDLESAYESKSLQFPALDEPYNRDAEAENLTLHPEIGKTIDLVIAASYQLLSTVRHPFLTLADASSAYHLSTCLRVSEKLNIPEVLRDAGPEGLGVVQIATKVDIEPTRVLRVLATHHIFKEVKPNVFANNRVSSYFATQKSLEEIITAPESKYFGGSSAAAGYIGTFTDEVFKASSYLLENLEDKKTGKKFLATGAALQKAMSTDQVYFAWLENQDNAYRFARYGACIQGTSLWDPPTTILHGYDWQSIGNRGVVVDVGGGLGAPSMILARTYPNLRIVIQDRENVVMQGKEATHDFFTPQPIISPSVFLVRTICHDWPDNSVVEILKNLRAAASDSTHLVLADYIMPYACTTPEHIPQIEAHLTGPVTPRPLLTNMGKASFNAYFIDMTMEVLLNGQERTLDHQIKLAGQAGWRVVDIKRIVNSQFGYLVAEPMSPVS</sequence>
<dbReference type="Pfam" id="PF00891">
    <property type="entry name" value="Methyltransf_2"/>
    <property type="match status" value="1"/>
</dbReference>
<reference evidence="6 7" key="1">
    <citation type="journal article" date="2018" name="Evol. Lett.">
        <title>Horizontal gene cluster transfer increased hallucinogenic mushroom diversity.</title>
        <authorList>
            <person name="Reynolds H.T."/>
            <person name="Vijayakumar V."/>
            <person name="Gluck-Thaler E."/>
            <person name="Korotkin H.B."/>
            <person name="Matheny P.B."/>
            <person name="Slot J.C."/>
        </authorList>
    </citation>
    <scope>NUCLEOTIDE SEQUENCE [LARGE SCALE GENOMIC DNA]</scope>
    <source>
        <strain evidence="6 7">2631</strain>
    </source>
</reference>
<evidence type="ECO:0000259" key="4">
    <source>
        <dbReference type="Pfam" id="PF00891"/>
    </source>
</evidence>
<dbReference type="InParanoid" id="A0A409WQE5"/>
<evidence type="ECO:0000259" key="5">
    <source>
        <dbReference type="Pfam" id="PF08100"/>
    </source>
</evidence>
<dbReference type="PANTHER" id="PTHR43712">
    <property type="entry name" value="PUTATIVE (AFU_ORTHOLOGUE AFUA_4G14580)-RELATED"/>
    <property type="match status" value="1"/>
</dbReference>
<keyword evidence="3" id="KW-0949">S-adenosyl-L-methionine</keyword>
<dbReference type="EMBL" id="NHYD01003311">
    <property type="protein sequence ID" value="PPQ80744.1"/>
    <property type="molecule type" value="Genomic_DNA"/>
</dbReference>
<evidence type="ECO:0000256" key="1">
    <source>
        <dbReference type="ARBA" id="ARBA00022603"/>
    </source>
</evidence>